<feature type="transmembrane region" description="Helical" evidence="1">
    <location>
        <begin position="179"/>
        <end position="197"/>
    </location>
</feature>
<keyword evidence="3" id="KW-1185">Reference proteome</keyword>
<reference evidence="2 3" key="1">
    <citation type="submission" date="2014-01" db="EMBL/GenBank/DDBJ databases">
        <title>Genome sequencing of Thermococcus guaymasensis.</title>
        <authorList>
            <person name="Zhang X."/>
            <person name="Alvare G."/>
            <person name="Fristensky B."/>
            <person name="Chen L."/>
            <person name="Suen T."/>
            <person name="Chen Q."/>
            <person name="Ma K."/>
        </authorList>
    </citation>
    <scope>NUCLEOTIDE SEQUENCE [LARGE SCALE GENOMIC DNA]</scope>
    <source>
        <strain evidence="2 3">DSM 11113</strain>
    </source>
</reference>
<evidence type="ECO:0000313" key="3">
    <source>
        <dbReference type="Proteomes" id="UP000062043"/>
    </source>
</evidence>
<dbReference type="PATRIC" id="fig|1432656.3.peg.2102"/>
<dbReference type="STRING" id="1432656.X802_10745"/>
<sequence>MGRLYTLFRWEMNDVVKNVLLLFGILLAGMAMKQSVMHVDSTIGSAYGTEIRLFGTSRALHVSLSIHDLLHLSDVWTLLGFLVLLLGALTFRYDRDSGVARSIYSLPYSNTEIFGVKLLSLVIYGFTLALVPFAYVSLTTYASIAGYLPEVTSSFLGDALVLVVFLVLYLMAVATLTSLAAPNAFLAFIVGFAVIYAPRVTGSSKIPPQLFINAISRCGSTDFTPFTAQYIGWGILVPLALFAVSWILIKRRDVV</sequence>
<keyword evidence="1" id="KW-0472">Membrane</keyword>
<dbReference type="RefSeq" id="WP_062373895.1">
    <property type="nucleotide sequence ID" value="NZ_CP007140.1"/>
</dbReference>
<organism evidence="2 3">
    <name type="scientific">Thermococcus guaymasensis DSM 11113</name>
    <dbReference type="NCBI Taxonomy" id="1432656"/>
    <lineage>
        <taxon>Archaea</taxon>
        <taxon>Methanobacteriati</taxon>
        <taxon>Methanobacteriota</taxon>
        <taxon>Thermococci</taxon>
        <taxon>Thermococcales</taxon>
        <taxon>Thermococcaceae</taxon>
        <taxon>Thermococcus</taxon>
    </lineage>
</organism>
<dbReference type="Proteomes" id="UP000062043">
    <property type="component" value="Chromosome"/>
</dbReference>
<name>A0A0X1KMT8_9EURY</name>
<feature type="transmembrane region" description="Helical" evidence="1">
    <location>
        <begin position="155"/>
        <end position="172"/>
    </location>
</feature>
<dbReference type="GeneID" id="27136127"/>
<dbReference type="OrthoDB" id="101013at2157"/>
<dbReference type="KEGG" id="tgy:X802_10745"/>
<keyword evidence="1" id="KW-0812">Transmembrane</keyword>
<accession>A0A0X1KMT8</accession>
<dbReference type="AlphaFoldDB" id="A0A0X1KMT8"/>
<feature type="transmembrane region" description="Helical" evidence="1">
    <location>
        <begin position="114"/>
        <end position="135"/>
    </location>
</feature>
<keyword evidence="1" id="KW-1133">Transmembrane helix</keyword>
<feature type="transmembrane region" description="Helical" evidence="1">
    <location>
        <begin position="72"/>
        <end position="93"/>
    </location>
</feature>
<proteinExistence type="predicted"/>
<protein>
    <submittedName>
        <fullName evidence="2">Uncharacterized protein</fullName>
    </submittedName>
</protein>
<evidence type="ECO:0000256" key="1">
    <source>
        <dbReference type="SAM" id="Phobius"/>
    </source>
</evidence>
<evidence type="ECO:0000313" key="2">
    <source>
        <dbReference type="EMBL" id="AJC72579.1"/>
    </source>
</evidence>
<dbReference type="EMBL" id="CP007140">
    <property type="protein sequence ID" value="AJC72579.1"/>
    <property type="molecule type" value="Genomic_DNA"/>
</dbReference>
<gene>
    <name evidence="2" type="ORF">X802_10745</name>
</gene>
<feature type="transmembrane region" description="Helical" evidence="1">
    <location>
        <begin position="230"/>
        <end position="249"/>
    </location>
</feature>